<name>A0A210Q0J0_MIZYE</name>
<comment type="catalytic activity">
    <reaction evidence="1">
        <text>Hydrolysis of (1-&gt;3)-beta-D-glucosidic linkages in (1-&gt;3)-beta-D-glucans.</text>
        <dbReference type="EC" id="3.2.1.39"/>
    </reaction>
</comment>
<dbReference type="EC" id="3.2.1.39" evidence="3"/>
<keyword evidence="7" id="KW-0961">Cell wall biogenesis/degradation</keyword>
<dbReference type="Pfam" id="PF17652">
    <property type="entry name" value="Glyco_hydro81C"/>
    <property type="match status" value="1"/>
</dbReference>
<sequence length="1095" mass="120989">MIQGLVIFVTSLIVVESALPQGCVQLQEHPFSQSNPGDVFGTSSEIGNKARPTKVENLRSKGAIPTGHFMTNVIKDHPVPLRLFPYEATMDNYGMTYDAYTMERWYDPQRTDTMQQQSAWKSGEPWNKLMSLGTNLKQTTSGPDGNRYGTFSGRSGVRVGIAGSGEPVITDIGDLHANVMYTGNGGSMEVPIVRGAALLTHLFNNANPIIKPFCLSSINGQPVHFNCPKENSMADAGSGHISGTCSGGTLHIRLDNSKPIKEMNKIQWAAGRRDQWGSHHTMHNCDASSCHLSNDGLRLDIDVPNASGRMGFAINYIGHYILPWSWIDHPEEVSCSGRRETTDKTEDDIGTNKRAAISEIQFTASCNPNHDVEIRVDLGHHNLPGVARVQYALENDNEWIGCPARCVPMHTCSYDKCTRSGQYVIIKTHMSGSRLKLALNVIGRTVLPYQHWMEAPYELTCGGPSINSLTYFQGGGPVTQSPTLTQATHAPATNAPTHAPITKAPTHAPPVTQAPTQATQAPTNSHGTNTNHHVNIAPGTKFIMELNEPGDELPNQTRKFMLYFSKAVTMNINNGDNTITFSPQSGGAYSGLMQLAYLGAGPRGDNSNDNVLDSNLGLYSYKPVASYCASDSANKAYVNFEWNVNNQYAAASSGQLLMVTMPHHVLQMAHSSSNIKNTVYGFKGYEGTEWLLEMNLPRASMEPDEAAVTKIKQNNKQLSDILTAIARDASEHNIDTICSQWDSYGLGKAIGLSARLASISRAFGTDHYENIDTQIKNCLEKWLRVQDSLSDMWKFHYDTVWGGLFLRATNNADVGYGYDFGFPYYNDHHFHLGYFLYAIAYYVKHHQDWGQQHKERVYALARDVGNPSYIDKYFPVVRHKDAYMGFSWATGVVPGQRQEESSSEGLNCYHGLAALGDAYNDDIMKKTGQVTLATEIESVREYFHVRNHNEAHFPPIIRGYGAVGQIAEDNFYVYTLNWPCAPNVFPMRHACLIGIQIIPITAASKYWMDQDWASHIKNSCTQAIHPETAPDYHLTNPSDMGKLDSGWAAFCYAGMAPYDDAHMQMAADYVKDKGPRQLVGGTGAASTLLFIYGRT</sequence>
<dbReference type="Gene3D" id="2.70.98.30">
    <property type="entry name" value="Golgi alpha-mannosidase II, domain 4"/>
    <property type="match status" value="1"/>
</dbReference>
<dbReference type="OrthoDB" id="4473401at2759"/>
<keyword evidence="14" id="KW-1185">Reference proteome</keyword>
<keyword evidence="5" id="KW-0119">Carbohydrate metabolism</keyword>
<dbReference type="Pfam" id="PF03639">
    <property type="entry name" value="Glyco_hydro_81"/>
    <property type="match status" value="1"/>
</dbReference>
<proteinExistence type="inferred from homology"/>
<dbReference type="Proteomes" id="UP000242188">
    <property type="component" value="Unassembled WGS sequence"/>
</dbReference>
<dbReference type="GO" id="GO:0042973">
    <property type="term" value="F:glucan endo-1,3-beta-D-glucosidase activity"/>
    <property type="evidence" value="ECO:0007669"/>
    <property type="project" value="UniProtKB-EC"/>
</dbReference>
<dbReference type="InterPro" id="IPR005200">
    <property type="entry name" value="Endo-beta-glucanase"/>
</dbReference>
<keyword evidence="6" id="KW-0326">Glycosidase</keyword>
<evidence type="ECO:0000256" key="7">
    <source>
        <dbReference type="ARBA" id="ARBA00023316"/>
    </source>
</evidence>
<evidence type="ECO:0000256" key="4">
    <source>
        <dbReference type="ARBA" id="ARBA00022801"/>
    </source>
</evidence>
<evidence type="ECO:0000256" key="9">
    <source>
        <dbReference type="SAM" id="MobiDB-lite"/>
    </source>
</evidence>
<dbReference type="PANTHER" id="PTHR31983:SF0">
    <property type="entry name" value="GLUCAN ENDO-1,3-BETA-D-GLUCOSIDASE 2"/>
    <property type="match status" value="1"/>
</dbReference>
<evidence type="ECO:0000259" key="12">
    <source>
        <dbReference type="Pfam" id="PF17652"/>
    </source>
</evidence>
<keyword evidence="10" id="KW-0732">Signal</keyword>
<feature type="compositionally biased region" description="Low complexity" evidence="9">
    <location>
        <begin position="490"/>
        <end position="523"/>
    </location>
</feature>
<evidence type="ECO:0000256" key="3">
    <source>
        <dbReference type="ARBA" id="ARBA00012780"/>
    </source>
</evidence>
<keyword evidence="4" id="KW-0378">Hydrolase</keyword>
<evidence type="ECO:0000256" key="10">
    <source>
        <dbReference type="SAM" id="SignalP"/>
    </source>
</evidence>
<dbReference type="PANTHER" id="PTHR31983">
    <property type="entry name" value="ENDO-1,3(4)-BETA-GLUCANASE 1"/>
    <property type="match status" value="1"/>
</dbReference>
<feature type="domain" description="Glycosyl hydrolase family 81 N-terminal" evidence="11">
    <location>
        <begin position="557"/>
        <end position="676"/>
    </location>
</feature>
<dbReference type="GO" id="GO:0052861">
    <property type="term" value="F:endo-1,3(4)-beta-glucanase activity"/>
    <property type="evidence" value="ECO:0007669"/>
    <property type="project" value="InterPro"/>
</dbReference>
<comment type="similarity">
    <text evidence="2">Belongs to the glycosyl hydrolase 81 family.</text>
</comment>
<evidence type="ECO:0000259" key="11">
    <source>
        <dbReference type="Pfam" id="PF03639"/>
    </source>
</evidence>
<dbReference type="STRING" id="6573.A0A210Q0J0"/>
<dbReference type="InterPro" id="IPR040451">
    <property type="entry name" value="GH81_N"/>
</dbReference>
<dbReference type="PROSITE" id="PS52008">
    <property type="entry name" value="GH81"/>
    <property type="match status" value="1"/>
</dbReference>
<dbReference type="GO" id="GO:0071555">
    <property type="term" value="P:cell wall organization"/>
    <property type="evidence" value="ECO:0007669"/>
    <property type="project" value="UniProtKB-KW"/>
</dbReference>
<evidence type="ECO:0000256" key="1">
    <source>
        <dbReference type="ARBA" id="ARBA00000382"/>
    </source>
</evidence>
<feature type="signal peptide" evidence="10">
    <location>
        <begin position="1"/>
        <end position="17"/>
    </location>
</feature>
<keyword evidence="8" id="KW-0624">Polysaccharide degradation</keyword>
<organism evidence="13 14">
    <name type="scientific">Mizuhopecten yessoensis</name>
    <name type="common">Japanese scallop</name>
    <name type="synonym">Patinopecten yessoensis</name>
    <dbReference type="NCBI Taxonomy" id="6573"/>
    <lineage>
        <taxon>Eukaryota</taxon>
        <taxon>Metazoa</taxon>
        <taxon>Spiralia</taxon>
        <taxon>Lophotrochozoa</taxon>
        <taxon>Mollusca</taxon>
        <taxon>Bivalvia</taxon>
        <taxon>Autobranchia</taxon>
        <taxon>Pteriomorphia</taxon>
        <taxon>Pectinida</taxon>
        <taxon>Pectinoidea</taxon>
        <taxon>Pectinidae</taxon>
        <taxon>Mizuhopecten</taxon>
    </lineage>
</organism>
<accession>A0A210Q0J0</accession>
<evidence type="ECO:0000256" key="8">
    <source>
        <dbReference type="ARBA" id="ARBA00023326"/>
    </source>
</evidence>
<dbReference type="InterPro" id="IPR040720">
    <property type="entry name" value="GH81_C"/>
</dbReference>
<evidence type="ECO:0000256" key="6">
    <source>
        <dbReference type="ARBA" id="ARBA00023295"/>
    </source>
</evidence>
<evidence type="ECO:0000256" key="2">
    <source>
        <dbReference type="ARBA" id="ARBA00010730"/>
    </source>
</evidence>
<dbReference type="AlphaFoldDB" id="A0A210Q0J0"/>
<gene>
    <name evidence="13" type="ORF">KP79_PYT16451</name>
</gene>
<comment type="caution">
    <text evidence="13">The sequence shown here is derived from an EMBL/GenBank/DDBJ whole genome shotgun (WGS) entry which is preliminary data.</text>
</comment>
<dbReference type="EMBL" id="NEDP02005302">
    <property type="protein sequence ID" value="OWF42274.1"/>
    <property type="molecule type" value="Genomic_DNA"/>
</dbReference>
<protein>
    <recommendedName>
        <fullName evidence="3">glucan endo-1,3-beta-D-glucosidase</fullName>
        <ecNumber evidence="3">3.2.1.39</ecNumber>
    </recommendedName>
</protein>
<dbReference type="GO" id="GO:0000272">
    <property type="term" value="P:polysaccharide catabolic process"/>
    <property type="evidence" value="ECO:0007669"/>
    <property type="project" value="UniProtKB-KW"/>
</dbReference>
<feature type="domain" description="Glycosyl hydrolase family 81 C-terminal" evidence="12">
    <location>
        <begin position="716"/>
        <end position="1060"/>
    </location>
</feature>
<feature type="region of interest" description="Disordered" evidence="9">
    <location>
        <begin position="490"/>
        <end position="531"/>
    </location>
</feature>
<reference evidence="13 14" key="1">
    <citation type="journal article" date="2017" name="Nat. Ecol. Evol.">
        <title>Scallop genome provides insights into evolution of bilaterian karyotype and development.</title>
        <authorList>
            <person name="Wang S."/>
            <person name="Zhang J."/>
            <person name="Jiao W."/>
            <person name="Li J."/>
            <person name="Xun X."/>
            <person name="Sun Y."/>
            <person name="Guo X."/>
            <person name="Huan P."/>
            <person name="Dong B."/>
            <person name="Zhang L."/>
            <person name="Hu X."/>
            <person name="Sun X."/>
            <person name="Wang J."/>
            <person name="Zhao C."/>
            <person name="Wang Y."/>
            <person name="Wang D."/>
            <person name="Huang X."/>
            <person name="Wang R."/>
            <person name="Lv J."/>
            <person name="Li Y."/>
            <person name="Zhang Z."/>
            <person name="Liu B."/>
            <person name="Lu W."/>
            <person name="Hui Y."/>
            <person name="Liang J."/>
            <person name="Zhou Z."/>
            <person name="Hou R."/>
            <person name="Li X."/>
            <person name="Liu Y."/>
            <person name="Li H."/>
            <person name="Ning X."/>
            <person name="Lin Y."/>
            <person name="Zhao L."/>
            <person name="Xing Q."/>
            <person name="Dou J."/>
            <person name="Li Y."/>
            <person name="Mao J."/>
            <person name="Guo H."/>
            <person name="Dou H."/>
            <person name="Li T."/>
            <person name="Mu C."/>
            <person name="Jiang W."/>
            <person name="Fu Q."/>
            <person name="Fu X."/>
            <person name="Miao Y."/>
            <person name="Liu J."/>
            <person name="Yu Q."/>
            <person name="Li R."/>
            <person name="Liao H."/>
            <person name="Li X."/>
            <person name="Kong Y."/>
            <person name="Jiang Z."/>
            <person name="Chourrout D."/>
            <person name="Li R."/>
            <person name="Bao Z."/>
        </authorList>
    </citation>
    <scope>NUCLEOTIDE SEQUENCE [LARGE SCALE GENOMIC DNA]</scope>
    <source>
        <strain evidence="13 14">PY_sf001</strain>
    </source>
</reference>
<evidence type="ECO:0000313" key="14">
    <source>
        <dbReference type="Proteomes" id="UP000242188"/>
    </source>
</evidence>
<feature type="chain" id="PRO_5012013000" description="glucan endo-1,3-beta-D-glucosidase" evidence="10">
    <location>
        <begin position="18"/>
        <end position="1095"/>
    </location>
</feature>
<evidence type="ECO:0000256" key="5">
    <source>
        <dbReference type="ARBA" id="ARBA00023277"/>
    </source>
</evidence>
<evidence type="ECO:0000313" key="13">
    <source>
        <dbReference type="EMBL" id="OWF42274.1"/>
    </source>
</evidence>